<keyword evidence="2" id="KW-1185">Reference proteome</keyword>
<dbReference type="InterPro" id="IPR044809">
    <property type="entry name" value="AUF1-like"/>
</dbReference>
<dbReference type="AlphaFoldDB" id="A0A251UPG0"/>
<protein>
    <submittedName>
        <fullName evidence="1">Putative leucine-rich repeat domain, L domain-like protein</fullName>
    </submittedName>
</protein>
<reference evidence="2" key="1">
    <citation type="journal article" date="2017" name="Nature">
        <title>The sunflower genome provides insights into oil metabolism, flowering and Asterid evolution.</title>
        <authorList>
            <person name="Badouin H."/>
            <person name="Gouzy J."/>
            <person name="Grassa C.J."/>
            <person name="Murat F."/>
            <person name="Staton S.E."/>
            <person name="Cottret L."/>
            <person name="Lelandais-Briere C."/>
            <person name="Owens G.L."/>
            <person name="Carrere S."/>
            <person name="Mayjonade B."/>
            <person name="Legrand L."/>
            <person name="Gill N."/>
            <person name="Kane N.C."/>
            <person name="Bowers J.E."/>
            <person name="Hubner S."/>
            <person name="Bellec A."/>
            <person name="Berard A."/>
            <person name="Berges H."/>
            <person name="Blanchet N."/>
            <person name="Boniface M.C."/>
            <person name="Brunel D."/>
            <person name="Catrice O."/>
            <person name="Chaidir N."/>
            <person name="Claudel C."/>
            <person name="Donnadieu C."/>
            <person name="Faraut T."/>
            <person name="Fievet G."/>
            <person name="Helmstetter N."/>
            <person name="King M."/>
            <person name="Knapp S.J."/>
            <person name="Lai Z."/>
            <person name="Le Paslier M.C."/>
            <person name="Lippi Y."/>
            <person name="Lorenzon L."/>
            <person name="Mandel J.R."/>
            <person name="Marage G."/>
            <person name="Marchand G."/>
            <person name="Marquand E."/>
            <person name="Bret-Mestries E."/>
            <person name="Morien E."/>
            <person name="Nambeesan S."/>
            <person name="Nguyen T."/>
            <person name="Pegot-Espagnet P."/>
            <person name="Pouilly N."/>
            <person name="Raftis F."/>
            <person name="Sallet E."/>
            <person name="Schiex T."/>
            <person name="Thomas J."/>
            <person name="Vandecasteele C."/>
            <person name="Vares D."/>
            <person name="Vear F."/>
            <person name="Vautrin S."/>
            <person name="Crespi M."/>
            <person name="Mangin B."/>
            <person name="Burke J.M."/>
            <person name="Salse J."/>
            <person name="Munos S."/>
            <person name="Vincourt P."/>
            <person name="Rieseberg L.H."/>
            <person name="Langlade N.B."/>
        </authorList>
    </citation>
    <scope>NUCLEOTIDE SEQUENCE [LARGE SCALE GENOMIC DNA]</scope>
    <source>
        <strain evidence="2">cv. SF193</strain>
    </source>
</reference>
<proteinExistence type="predicted"/>
<dbReference type="EMBL" id="CM007894">
    <property type="protein sequence ID" value="OTG24949.1"/>
    <property type="molecule type" value="Genomic_DNA"/>
</dbReference>
<dbReference type="InterPro" id="IPR032675">
    <property type="entry name" value="LRR_dom_sf"/>
</dbReference>
<organism evidence="1 2">
    <name type="scientific">Helianthus annuus</name>
    <name type="common">Common sunflower</name>
    <dbReference type="NCBI Taxonomy" id="4232"/>
    <lineage>
        <taxon>Eukaryota</taxon>
        <taxon>Viridiplantae</taxon>
        <taxon>Streptophyta</taxon>
        <taxon>Embryophyta</taxon>
        <taxon>Tracheophyta</taxon>
        <taxon>Spermatophyta</taxon>
        <taxon>Magnoliopsida</taxon>
        <taxon>eudicotyledons</taxon>
        <taxon>Gunneridae</taxon>
        <taxon>Pentapetalae</taxon>
        <taxon>asterids</taxon>
        <taxon>campanulids</taxon>
        <taxon>Asterales</taxon>
        <taxon>Asteraceae</taxon>
        <taxon>Asteroideae</taxon>
        <taxon>Heliantheae alliance</taxon>
        <taxon>Heliantheae</taxon>
        <taxon>Helianthus</taxon>
    </lineage>
</organism>
<dbReference type="InParanoid" id="A0A251UPG0"/>
<name>A0A251UPG0_HELAN</name>
<dbReference type="Proteomes" id="UP000215914">
    <property type="component" value="Chromosome 5"/>
</dbReference>
<dbReference type="SUPFAM" id="SSF52047">
    <property type="entry name" value="RNI-like"/>
    <property type="match status" value="1"/>
</dbReference>
<evidence type="ECO:0000313" key="1">
    <source>
        <dbReference type="EMBL" id="OTG24949.1"/>
    </source>
</evidence>
<evidence type="ECO:0000313" key="2">
    <source>
        <dbReference type="Proteomes" id="UP000215914"/>
    </source>
</evidence>
<gene>
    <name evidence="1" type="ORF">HannXRQ_Chr05g0142321</name>
</gene>
<sequence length="382" mass="43122">MEKLHDSLLLQILSRLGDSADVACCRVASKSFNAVFPELRSINLRYTNIWSKDSSSMVTTSFKTVFLDLISKLRMVESVCIDVDVDPTDEDFAKEWLPKVSKSLKSLSLCFPPYDIPNVLPLISAYCRSLVELHLDFGRLSVVNLNPMPMLTSLTLELTRLEDQHLTELNTCFPNLQVLNLVGVRELKDPKIHLLNLQTCHVVVYDYPPSLTLITPKLITLKIECFVPVAIHVEAPMLSDFHLSLNTIKHVVAFSPKTFEKLKTLWLGCLYTGSLLSEFPTTKTVETLTLDSRNHEPRDARDSKLTIRKVFTVFPNVSSLCIYSGAWSELEACLNAEDWEILDGRKGLKTICAYLDLVDPSLTFSSVGPMCWLDRCLVAHPW</sequence>
<dbReference type="Gene3D" id="3.80.10.10">
    <property type="entry name" value="Ribonuclease Inhibitor"/>
    <property type="match status" value="1"/>
</dbReference>
<accession>A0A251UPG0</accession>
<dbReference type="OrthoDB" id="2242903at2759"/>
<dbReference type="PANTHER" id="PTHR31215">
    <property type="entry name" value="OS05G0510400 PROTEIN-RELATED"/>
    <property type="match status" value="1"/>
</dbReference>